<keyword evidence="2" id="KW-1185">Reference proteome</keyword>
<comment type="caution">
    <text evidence="1">The sequence shown here is derived from an EMBL/GenBank/DDBJ whole genome shotgun (WGS) entry which is preliminary data.</text>
</comment>
<dbReference type="Proteomes" id="UP001187682">
    <property type="component" value="Unassembled WGS sequence"/>
</dbReference>
<reference evidence="1" key="1">
    <citation type="submission" date="2018-03" db="EMBL/GenBank/DDBJ databases">
        <authorList>
            <person name="Guldener U."/>
        </authorList>
    </citation>
    <scope>NUCLEOTIDE SEQUENCE</scope>
</reference>
<protein>
    <submittedName>
        <fullName evidence="1">Uncharacterized protein</fullName>
    </submittedName>
</protein>
<dbReference type="EMBL" id="ONZQ02000001">
    <property type="protein sequence ID" value="SPN97412.1"/>
    <property type="molecule type" value="Genomic_DNA"/>
</dbReference>
<evidence type="ECO:0000313" key="2">
    <source>
        <dbReference type="Proteomes" id="UP001187682"/>
    </source>
</evidence>
<dbReference type="AlphaFoldDB" id="A0AAE8MPL6"/>
<organism evidence="1 2">
    <name type="scientific">Cephalotrichum gorgonifer</name>
    <dbReference type="NCBI Taxonomy" id="2041049"/>
    <lineage>
        <taxon>Eukaryota</taxon>
        <taxon>Fungi</taxon>
        <taxon>Dikarya</taxon>
        <taxon>Ascomycota</taxon>
        <taxon>Pezizomycotina</taxon>
        <taxon>Sordariomycetes</taxon>
        <taxon>Hypocreomycetidae</taxon>
        <taxon>Microascales</taxon>
        <taxon>Microascaceae</taxon>
        <taxon>Cephalotrichum</taxon>
    </lineage>
</organism>
<name>A0AAE8MPL6_9PEZI</name>
<sequence>MVARESKVPTWSRLERWTFRAYWKELK</sequence>
<evidence type="ECO:0000313" key="1">
    <source>
        <dbReference type="EMBL" id="SPN97412.1"/>
    </source>
</evidence>
<accession>A0AAE8MPL6</accession>
<proteinExistence type="predicted"/>
<gene>
    <name evidence="1" type="ORF">DNG_00926</name>
</gene>